<evidence type="ECO:0000313" key="3">
    <source>
        <dbReference type="Proteomes" id="UP001364617"/>
    </source>
</evidence>
<organism evidence="2 3">
    <name type="scientific">Phoxinus phoxinus</name>
    <name type="common">Eurasian minnow</name>
    <dbReference type="NCBI Taxonomy" id="58324"/>
    <lineage>
        <taxon>Eukaryota</taxon>
        <taxon>Metazoa</taxon>
        <taxon>Chordata</taxon>
        <taxon>Craniata</taxon>
        <taxon>Vertebrata</taxon>
        <taxon>Euteleostomi</taxon>
        <taxon>Actinopterygii</taxon>
        <taxon>Neopterygii</taxon>
        <taxon>Teleostei</taxon>
        <taxon>Ostariophysi</taxon>
        <taxon>Cypriniformes</taxon>
        <taxon>Leuciscidae</taxon>
        <taxon>Phoxininae</taxon>
        <taxon>Phoxinus</taxon>
    </lineage>
</organism>
<protein>
    <submittedName>
        <fullName evidence="2">Uncharacterized protein</fullName>
    </submittedName>
</protein>
<evidence type="ECO:0000256" key="1">
    <source>
        <dbReference type="SAM" id="Phobius"/>
    </source>
</evidence>
<dbReference type="AlphaFoldDB" id="A0AAN9GRZ1"/>
<feature type="transmembrane region" description="Helical" evidence="1">
    <location>
        <begin position="55"/>
        <end position="73"/>
    </location>
</feature>
<dbReference type="EMBL" id="JAYKXH010000024">
    <property type="protein sequence ID" value="KAK7124061.1"/>
    <property type="molecule type" value="Genomic_DNA"/>
</dbReference>
<sequence length="110" mass="13314">MLLKVGLSNTLFWNANQWIIIHMFHCRMVISYYMWWVSWNHWEEMNTHIPLVQRLLFFIGLFLLTFFISPMWTHKRTLQLSCNPVDWNFDNMPPPENGPIQDQAHKPHAC</sequence>
<keyword evidence="1" id="KW-1133">Transmembrane helix</keyword>
<feature type="transmembrane region" description="Helical" evidence="1">
    <location>
        <begin position="12"/>
        <end position="35"/>
    </location>
</feature>
<name>A0AAN9GRZ1_9TELE</name>
<dbReference type="Proteomes" id="UP001364617">
    <property type="component" value="Unassembled WGS sequence"/>
</dbReference>
<proteinExistence type="predicted"/>
<keyword evidence="1" id="KW-0812">Transmembrane</keyword>
<accession>A0AAN9GRZ1</accession>
<keyword evidence="1" id="KW-0472">Membrane</keyword>
<comment type="caution">
    <text evidence="2">The sequence shown here is derived from an EMBL/GenBank/DDBJ whole genome shotgun (WGS) entry which is preliminary data.</text>
</comment>
<evidence type="ECO:0000313" key="2">
    <source>
        <dbReference type="EMBL" id="KAK7124061.1"/>
    </source>
</evidence>
<reference evidence="2 3" key="1">
    <citation type="submission" date="2024-02" db="EMBL/GenBank/DDBJ databases">
        <title>Chromosome-level genome assembly of the Eurasian Minnow (Phoxinus phoxinus).</title>
        <authorList>
            <person name="Oriowo T.O."/>
            <person name="Martin S."/>
            <person name="Stange M."/>
            <person name="Chrysostomakis Y."/>
            <person name="Brown T."/>
            <person name="Winkler S."/>
            <person name="Kukowka S."/>
            <person name="Myers E.W."/>
            <person name="Bohne A."/>
        </authorList>
    </citation>
    <scope>NUCLEOTIDE SEQUENCE [LARGE SCALE GENOMIC DNA]</scope>
    <source>
        <strain evidence="2">ZFMK-TIS-60720</strain>
        <tissue evidence="2">Whole Organism</tissue>
    </source>
</reference>
<gene>
    <name evidence="2" type="ORF">R3I93_022233</name>
</gene>
<keyword evidence="3" id="KW-1185">Reference proteome</keyword>